<feature type="binding site" evidence="14">
    <location>
        <begin position="65"/>
        <end position="68"/>
    </location>
    <ligand>
        <name>GTP</name>
        <dbReference type="ChEBI" id="CHEBI:37565"/>
        <label>1</label>
    </ligand>
</feature>
<feature type="binding site" evidence="14">
    <location>
        <begin position="23"/>
        <end position="30"/>
    </location>
    <ligand>
        <name>GTP</name>
        <dbReference type="ChEBI" id="CHEBI:37565"/>
        <label>1</label>
    </ligand>
</feature>
<dbReference type="PROSITE" id="PS51711">
    <property type="entry name" value="G_FEOB"/>
    <property type="match status" value="1"/>
</dbReference>
<evidence type="ECO:0000256" key="15">
    <source>
        <dbReference type="PIRSR" id="PIRSR603373-2"/>
    </source>
</evidence>
<dbReference type="PRINTS" id="PR00326">
    <property type="entry name" value="GTP1OBG"/>
</dbReference>
<comment type="function">
    <text evidence="1 16">Probable transporter of a GTP-driven Fe(2+) uptake system.</text>
</comment>
<feature type="transmembrane region" description="Helical" evidence="16">
    <location>
        <begin position="447"/>
        <end position="467"/>
    </location>
</feature>
<feature type="binding site" evidence="14">
    <location>
        <begin position="48"/>
        <end position="52"/>
    </location>
    <ligand>
        <name>GTP</name>
        <dbReference type="ChEBI" id="CHEBI:37565"/>
        <label>1</label>
    </ligand>
</feature>
<feature type="transmembrane region" description="Helical" evidence="16">
    <location>
        <begin position="570"/>
        <end position="596"/>
    </location>
</feature>
<keyword evidence="15" id="KW-0479">Metal-binding</keyword>
<evidence type="ECO:0000259" key="17">
    <source>
        <dbReference type="PROSITE" id="PS51711"/>
    </source>
</evidence>
<keyword evidence="11 14" id="KW-0342">GTP-binding</keyword>
<comment type="subcellular location">
    <subcellularLocation>
        <location evidence="2 16">Cell membrane</location>
        <topology evidence="2 16">Multi-pass membrane protein</topology>
    </subcellularLocation>
</comment>
<feature type="transmembrane region" description="Helical" evidence="16">
    <location>
        <begin position="608"/>
        <end position="628"/>
    </location>
</feature>
<dbReference type="GO" id="GO:0005886">
    <property type="term" value="C:plasma membrane"/>
    <property type="evidence" value="ECO:0007669"/>
    <property type="project" value="UniProtKB-SubCell"/>
</dbReference>
<reference evidence="18 19" key="1">
    <citation type="submission" date="2018-04" db="EMBL/GenBank/DDBJ databases">
        <title>Subsurface microbial communities from deep shales in Ohio and West Virginia, USA.</title>
        <authorList>
            <person name="Wrighton K."/>
        </authorList>
    </citation>
    <scope>NUCLEOTIDE SEQUENCE [LARGE SCALE GENOMIC DNA]</scope>
    <source>
        <strain evidence="18 19">WC1</strain>
    </source>
</reference>
<dbReference type="PANTHER" id="PTHR43185">
    <property type="entry name" value="FERROUS IRON TRANSPORT PROTEIN B"/>
    <property type="match status" value="1"/>
</dbReference>
<dbReference type="NCBIfam" id="TIGR00231">
    <property type="entry name" value="small_GTP"/>
    <property type="match status" value="1"/>
</dbReference>
<keyword evidence="5 16" id="KW-0410">Iron transport</keyword>
<evidence type="ECO:0000256" key="16">
    <source>
        <dbReference type="RuleBase" id="RU362098"/>
    </source>
</evidence>
<keyword evidence="9 16" id="KW-0408">Iron</keyword>
<dbReference type="PANTHER" id="PTHR43185:SF1">
    <property type="entry name" value="FE(2+) TRANSPORTER FEOB"/>
    <property type="match status" value="1"/>
</dbReference>
<keyword evidence="15" id="KW-0460">Magnesium</keyword>
<feature type="transmembrane region" description="Helical" evidence="16">
    <location>
        <begin position="418"/>
        <end position="441"/>
    </location>
</feature>
<gene>
    <name evidence="18" type="ORF">C8C76_10576</name>
</gene>
<feature type="transmembrane region" description="Helical" evidence="16">
    <location>
        <begin position="384"/>
        <end position="406"/>
    </location>
</feature>
<organism evidence="18 19">
    <name type="scientific">Halanaerobium saccharolyticum</name>
    <dbReference type="NCBI Taxonomy" id="43595"/>
    <lineage>
        <taxon>Bacteria</taxon>
        <taxon>Bacillati</taxon>
        <taxon>Bacillota</taxon>
        <taxon>Clostridia</taxon>
        <taxon>Halanaerobiales</taxon>
        <taxon>Halanaerobiaceae</taxon>
        <taxon>Halanaerobium</taxon>
    </lineage>
</organism>
<dbReference type="RefSeq" id="WP_108138667.1">
    <property type="nucleotide sequence ID" value="NZ_QAXS01000005.1"/>
</dbReference>
<evidence type="ECO:0000256" key="10">
    <source>
        <dbReference type="ARBA" id="ARBA00023065"/>
    </source>
</evidence>
<evidence type="ECO:0000256" key="4">
    <source>
        <dbReference type="ARBA" id="ARBA00022475"/>
    </source>
</evidence>
<dbReference type="Pfam" id="PF07664">
    <property type="entry name" value="FeoB_C"/>
    <property type="match status" value="1"/>
</dbReference>
<comment type="similarity">
    <text evidence="16">Belongs to the TRAFAC class TrmE-Era-EngA-EngB-Septin-like GTPase superfamily. FeoB GTPase (TC 9.A.8) family.</text>
</comment>
<sequence length="629" mass="68946">MNDCSQIEIDQELQADKKIVLAGNPNVGKSIFFNYLTGIYVSVSNYPGTTLDISSGKMGDAVVFDTPGVYGVGSINDEERVARDFIMSADIIINVVDASHLERDLFLTQQLLDMDKTMIVALNMMDEVEKNNISIDIDALEAELGVPVIPTTAAKNRGLDKVKHAVDKARKGNSIFNNGQAENHAQAFKNIKEEFRELNKKTANTADTLMLLEEDENIRCQYDSLASISDYREEIYTARRQRVDQITAEVLSYDQESGQLARKIGAYMLKPVTAVPLLLVLLYLIYQFIGVFVAQTVVGITEEMIFVETYEPFMRGIISSTIGLDNFIGELLAGEYGILTMAVTYIFGLLLPLVAGFYFLLSILEDSGYLPRIAVLMDRMLQKIGLNGRAIIPMLLGFGCVTMATITTRLLGTKRERIIAIFLLGLAIPCSAQLGVIAGLIAQLDLFYVIVYVLAIFAVYVLAGTFLNKVLPGESSDLLIDLPPIRLPDLKNVLSKTYQQTVAFVKEAGPIFVLGAALITVMEATGLLALITRAAEPVTVNWLGLPAEAATAFVMGIIRRDFGAAGLTAIALSPAQITVALITLTLFVPCIAAMMIMVKERNFKEAVYIWFGSWITAFITGGLVNLLIF</sequence>
<dbReference type="InterPro" id="IPR030389">
    <property type="entry name" value="G_FEOB_dom"/>
</dbReference>
<dbReference type="EMBL" id="QAXS01000005">
    <property type="protein sequence ID" value="PTW01298.1"/>
    <property type="molecule type" value="Genomic_DNA"/>
</dbReference>
<evidence type="ECO:0000256" key="3">
    <source>
        <dbReference type="ARBA" id="ARBA00022448"/>
    </source>
</evidence>
<evidence type="ECO:0000256" key="12">
    <source>
        <dbReference type="ARBA" id="ARBA00023136"/>
    </source>
</evidence>
<dbReference type="GO" id="GO:0005525">
    <property type="term" value="F:GTP binding"/>
    <property type="evidence" value="ECO:0007669"/>
    <property type="project" value="UniProtKB-KW"/>
</dbReference>
<evidence type="ECO:0000256" key="14">
    <source>
        <dbReference type="PIRSR" id="PIRSR603373-1"/>
    </source>
</evidence>
<feature type="transmembrane region" description="Helical" evidence="16">
    <location>
        <begin position="511"/>
        <end position="532"/>
    </location>
</feature>
<keyword evidence="7 14" id="KW-0547">Nucleotide-binding</keyword>
<evidence type="ECO:0000313" key="18">
    <source>
        <dbReference type="EMBL" id="PTW01298.1"/>
    </source>
</evidence>
<feature type="domain" description="FeoB-type G" evidence="17">
    <location>
        <begin position="16"/>
        <end position="172"/>
    </location>
</feature>
<evidence type="ECO:0000256" key="1">
    <source>
        <dbReference type="ARBA" id="ARBA00003926"/>
    </source>
</evidence>
<evidence type="ECO:0000256" key="13">
    <source>
        <dbReference type="NCBIfam" id="TIGR00437"/>
    </source>
</evidence>
<dbReference type="InterPro" id="IPR011642">
    <property type="entry name" value="Gate_dom"/>
</dbReference>
<keyword evidence="10" id="KW-0406">Ion transport</keyword>
<evidence type="ECO:0000256" key="7">
    <source>
        <dbReference type="ARBA" id="ARBA00022741"/>
    </source>
</evidence>
<dbReference type="InterPro" id="IPR003373">
    <property type="entry name" value="Fe2_transport_prot-B"/>
</dbReference>
<dbReference type="OrthoDB" id="9809127at2"/>
<dbReference type="InterPro" id="IPR027417">
    <property type="entry name" value="P-loop_NTPase"/>
</dbReference>
<feature type="transmembrane region" description="Helical" evidence="16">
    <location>
        <begin position="538"/>
        <end position="558"/>
    </location>
</feature>
<evidence type="ECO:0000256" key="9">
    <source>
        <dbReference type="ARBA" id="ARBA00023004"/>
    </source>
</evidence>
<feature type="binding site" evidence="15">
    <location>
        <position position="38"/>
    </location>
    <ligand>
        <name>Mg(2+)</name>
        <dbReference type="ChEBI" id="CHEBI:18420"/>
        <label>2</label>
    </ligand>
</feature>
<feature type="transmembrane region" description="Helical" evidence="16">
    <location>
        <begin position="345"/>
        <end position="364"/>
    </location>
</feature>
<keyword evidence="12 16" id="KW-0472">Membrane</keyword>
<dbReference type="InterPro" id="IPR011640">
    <property type="entry name" value="Fe2_transport_prot_B_C"/>
</dbReference>
<dbReference type="GO" id="GO:0015093">
    <property type="term" value="F:ferrous iron transmembrane transporter activity"/>
    <property type="evidence" value="ECO:0007669"/>
    <property type="project" value="UniProtKB-UniRule"/>
</dbReference>
<dbReference type="AlphaFoldDB" id="A0A2T5RNQ5"/>
<keyword evidence="4" id="KW-1003">Cell membrane</keyword>
<dbReference type="InterPro" id="IPR006073">
    <property type="entry name" value="GTP-bd"/>
</dbReference>
<feature type="transmembrane region" description="Helical" evidence="16">
    <location>
        <begin position="272"/>
        <end position="293"/>
    </location>
</feature>
<keyword evidence="8 16" id="KW-1133">Transmembrane helix</keyword>
<dbReference type="SUPFAM" id="SSF52540">
    <property type="entry name" value="P-loop containing nucleoside triphosphate hydrolases"/>
    <property type="match status" value="1"/>
</dbReference>
<keyword evidence="6 16" id="KW-0812">Transmembrane</keyword>
<feature type="binding site" evidence="15">
    <location>
        <position position="37"/>
    </location>
    <ligand>
        <name>Mg(2+)</name>
        <dbReference type="ChEBI" id="CHEBI:18420"/>
        <label>2</label>
    </ligand>
</feature>
<dbReference type="Gene3D" id="3.40.50.300">
    <property type="entry name" value="P-loop containing nucleotide triphosphate hydrolases"/>
    <property type="match status" value="1"/>
</dbReference>
<dbReference type="GO" id="GO:0046872">
    <property type="term" value="F:metal ion binding"/>
    <property type="evidence" value="ECO:0007669"/>
    <property type="project" value="UniProtKB-KW"/>
</dbReference>
<evidence type="ECO:0000256" key="5">
    <source>
        <dbReference type="ARBA" id="ARBA00022496"/>
    </source>
</evidence>
<evidence type="ECO:0000256" key="8">
    <source>
        <dbReference type="ARBA" id="ARBA00022989"/>
    </source>
</evidence>
<dbReference type="CDD" id="cd01879">
    <property type="entry name" value="FeoB"/>
    <property type="match status" value="1"/>
</dbReference>
<dbReference type="Pfam" id="PF07670">
    <property type="entry name" value="Gate"/>
    <property type="match status" value="2"/>
</dbReference>
<proteinExistence type="inferred from homology"/>
<comment type="caution">
    <text evidence="18">The sequence shown here is derived from an EMBL/GenBank/DDBJ whole genome shotgun (WGS) entry which is preliminary data.</text>
</comment>
<dbReference type="Proteomes" id="UP000244089">
    <property type="component" value="Unassembled WGS sequence"/>
</dbReference>
<dbReference type="InterPro" id="IPR050860">
    <property type="entry name" value="FeoB_GTPase"/>
</dbReference>
<evidence type="ECO:0000256" key="6">
    <source>
        <dbReference type="ARBA" id="ARBA00022692"/>
    </source>
</evidence>
<dbReference type="NCBIfam" id="TIGR00437">
    <property type="entry name" value="feoB"/>
    <property type="match status" value="1"/>
</dbReference>
<keyword evidence="3 16" id="KW-0813">Transport</keyword>
<dbReference type="Pfam" id="PF02421">
    <property type="entry name" value="FeoB_N"/>
    <property type="match status" value="1"/>
</dbReference>
<name>A0A2T5RNQ5_9FIRM</name>
<feature type="binding site" evidence="14">
    <location>
        <begin position="123"/>
        <end position="126"/>
    </location>
    <ligand>
        <name>GTP</name>
        <dbReference type="ChEBI" id="CHEBI:37565"/>
        <label>1</label>
    </ligand>
</feature>
<evidence type="ECO:0000313" key="19">
    <source>
        <dbReference type="Proteomes" id="UP000244089"/>
    </source>
</evidence>
<feature type="binding site" evidence="15">
    <location>
        <position position="34"/>
    </location>
    <ligand>
        <name>Mg(2+)</name>
        <dbReference type="ChEBI" id="CHEBI:18420"/>
        <label>2</label>
    </ligand>
</feature>
<accession>A0A2T5RNQ5</accession>
<dbReference type="InterPro" id="IPR005225">
    <property type="entry name" value="Small_GTP-bd"/>
</dbReference>
<evidence type="ECO:0000256" key="11">
    <source>
        <dbReference type="ARBA" id="ARBA00023134"/>
    </source>
</evidence>
<evidence type="ECO:0000256" key="2">
    <source>
        <dbReference type="ARBA" id="ARBA00004651"/>
    </source>
</evidence>
<protein>
    <recommendedName>
        <fullName evidence="13 16">Ferrous iron transport protein B</fullName>
    </recommendedName>
</protein>